<dbReference type="KEGG" id="sgr:SGR_4666"/>
<dbReference type="AlphaFoldDB" id="B1VVY4"/>
<dbReference type="Proteomes" id="UP000001685">
    <property type="component" value="Chromosome"/>
</dbReference>
<proteinExistence type="predicted"/>
<reference evidence="2" key="1">
    <citation type="journal article" date="2008" name="J. Bacteriol.">
        <title>Genome sequence of the streptomycin-producing microorganism Streptomyces griseus IFO 13350.</title>
        <authorList>
            <person name="Ohnishi Y."/>
            <person name="Ishikawa J."/>
            <person name="Hara H."/>
            <person name="Suzuki H."/>
            <person name="Ikenoya M."/>
            <person name="Ikeda H."/>
            <person name="Yamashita A."/>
            <person name="Hattori M."/>
            <person name="Horinouchi S."/>
        </authorList>
    </citation>
    <scope>NUCLEOTIDE SEQUENCE [LARGE SCALE GENOMIC DNA]</scope>
    <source>
        <strain evidence="2">JCM 4626 / NBRC 13350</strain>
    </source>
</reference>
<dbReference type="HOGENOM" id="CLU_2195447_0_0_11"/>
<evidence type="ECO:0000313" key="2">
    <source>
        <dbReference type="Proteomes" id="UP000001685"/>
    </source>
</evidence>
<sequence>MDALADRWGVVLRADSKVTWCEPTTGLRSSVDHVDGPQVARAEALLGLLGLSVREDVQRGPLTVAHAEEAAIDMIADLLHWLRAHGCDPDGALDRAQANFEAELLEAA</sequence>
<dbReference type="RefSeq" id="WP_012380772.1">
    <property type="nucleotide sequence ID" value="NC_010572.1"/>
</dbReference>
<accession>B1VVY4</accession>
<protein>
    <submittedName>
        <fullName evidence="1">Uncharacterized protein</fullName>
    </submittedName>
</protein>
<name>B1VVY4_STRGG</name>
<gene>
    <name evidence="1" type="ordered locus">SGR_4666</name>
</gene>
<dbReference type="EMBL" id="AP009493">
    <property type="protein sequence ID" value="BAG21495.1"/>
    <property type="molecule type" value="Genomic_DNA"/>
</dbReference>
<organism evidence="1 2">
    <name type="scientific">Streptomyces griseus subsp. griseus (strain JCM 4626 / CBS 651.72 / NBRC 13350 / KCC S-0626 / ISP 5235)</name>
    <dbReference type="NCBI Taxonomy" id="455632"/>
    <lineage>
        <taxon>Bacteria</taxon>
        <taxon>Bacillati</taxon>
        <taxon>Actinomycetota</taxon>
        <taxon>Actinomycetes</taxon>
        <taxon>Kitasatosporales</taxon>
        <taxon>Streptomycetaceae</taxon>
        <taxon>Streptomyces</taxon>
    </lineage>
</organism>
<evidence type="ECO:0000313" key="1">
    <source>
        <dbReference type="EMBL" id="BAG21495.1"/>
    </source>
</evidence>
<dbReference type="eggNOG" id="COG2172">
    <property type="taxonomic scope" value="Bacteria"/>
</dbReference>